<dbReference type="InterPro" id="IPR001279">
    <property type="entry name" value="Metallo-B-lactamas"/>
</dbReference>
<dbReference type="Pfam" id="PF00753">
    <property type="entry name" value="Lactamase_B"/>
    <property type="match status" value="1"/>
</dbReference>
<name>X0V4E4_9ZZZZ</name>
<evidence type="ECO:0000256" key="6">
    <source>
        <dbReference type="SAM" id="MobiDB-lite"/>
    </source>
</evidence>
<dbReference type="CDD" id="cd07723">
    <property type="entry name" value="hydroxyacylglutathione_hydrolase_MBL-fold"/>
    <property type="match status" value="1"/>
</dbReference>
<comment type="caution">
    <text evidence="8">The sequence shown here is derived from an EMBL/GenBank/DDBJ whole genome shotgun (WGS) entry which is preliminary data.</text>
</comment>
<evidence type="ECO:0000313" key="8">
    <source>
        <dbReference type="EMBL" id="GAG13034.1"/>
    </source>
</evidence>
<dbReference type="InterPro" id="IPR017782">
    <property type="entry name" value="Hydroxyacylglutathione_Hdrlase"/>
</dbReference>
<dbReference type="InterPro" id="IPR036866">
    <property type="entry name" value="RibonucZ/Hydroxyglut_hydro"/>
</dbReference>
<keyword evidence="3" id="KW-0479">Metal-binding</keyword>
<evidence type="ECO:0000256" key="1">
    <source>
        <dbReference type="ARBA" id="ARBA00001947"/>
    </source>
</evidence>
<protein>
    <recommendedName>
        <fullName evidence="7">Metallo-beta-lactamase domain-containing protein</fullName>
    </recommendedName>
</protein>
<keyword evidence="5" id="KW-0862">Zinc</keyword>
<evidence type="ECO:0000256" key="4">
    <source>
        <dbReference type="ARBA" id="ARBA00022801"/>
    </source>
</evidence>
<evidence type="ECO:0000259" key="7">
    <source>
        <dbReference type="SMART" id="SM00849"/>
    </source>
</evidence>
<dbReference type="HAMAP" id="MF_01374">
    <property type="entry name" value="Glyoxalase_2"/>
    <property type="match status" value="1"/>
</dbReference>
<evidence type="ECO:0000256" key="3">
    <source>
        <dbReference type="ARBA" id="ARBA00022723"/>
    </source>
</evidence>
<proteinExistence type="inferred from homology"/>
<dbReference type="PANTHER" id="PTHR11935:SF7">
    <property type="entry name" value="HYDROXYACYLGLUTATHIONE HYDROLASE 2, CHLOROPLASTIC-RELATED"/>
    <property type="match status" value="1"/>
</dbReference>
<dbReference type="GO" id="GO:0046872">
    <property type="term" value="F:metal ion binding"/>
    <property type="evidence" value="ECO:0007669"/>
    <property type="project" value="UniProtKB-KW"/>
</dbReference>
<organism evidence="8">
    <name type="scientific">marine sediment metagenome</name>
    <dbReference type="NCBI Taxonomy" id="412755"/>
    <lineage>
        <taxon>unclassified sequences</taxon>
        <taxon>metagenomes</taxon>
        <taxon>ecological metagenomes</taxon>
    </lineage>
</organism>
<dbReference type="GO" id="GO:0019243">
    <property type="term" value="P:methylglyoxal catabolic process to D-lactate via S-lactoyl-glutathione"/>
    <property type="evidence" value="ECO:0007669"/>
    <property type="project" value="InterPro"/>
</dbReference>
<comment type="similarity">
    <text evidence="2">Belongs to the metallo-beta-lactamase superfamily. Glyoxalase II family.</text>
</comment>
<gene>
    <name evidence="8" type="ORF">S01H1_35684</name>
</gene>
<dbReference type="PIRSF" id="PIRSF005457">
    <property type="entry name" value="Glx"/>
    <property type="match status" value="1"/>
</dbReference>
<reference evidence="8" key="1">
    <citation type="journal article" date="2014" name="Front. Microbiol.">
        <title>High frequency of phylogenetically diverse reductive dehalogenase-homologous genes in deep subseafloor sedimentary metagenomes.</title>
        <authorList>
            <person name="Kawai M."/>
            <person name="Futagami T."/>
            <person name="Toyoda A."/>
            <person name="Takaki Y."/>
            <person name="Nishi S."/>
            <person name="Hori S."/>
            <person name="Arai W."/>
            <person name="Tsubouchi T."/>
            <person name="Morono Y."/>
            <person name="Uchiyama I."/>
            <person name="Ito T."/>
            <person name="Fujiyama A."/>
            <person name="Inagaki F."/>
            <person name="Takami H."/>
        </authorList>
    </citation>
    <scope>NUCLEOTIDE SEQUENCE</scope>
    <source>
        <strain evidence="8">Expedition CK06-06</strain>
    </source>
</reference>
<keyword evidence="4" id="KW-0378">Hydrolase</keyword>
<dbReference type="Gene3D" id="3.60.15.10">
    <property type="entry name" value="Ribonuclease Z/Hydroxyacylglutathione hydrolase-like"/>
    <property type="match status" value="1"/>
</dbReference>
<evidence type="ECO:0000256" key="5">
    <source>
        <dbReference type="ARBA" id="ARBA00022833"/>
    </source>
</evidence>
<dbReference type="InterPro" id="IPR035680">
    <property type="entry name" value="Clx_II_MBL"/>
</dbReference>
<dbReference type="AlphaFoldDB" id="X0V4E4"/>
<accession>X0V4E4</accession>
<comment type="cofactor">
    <cofactor evidence="1">
        <name>Zn(2+)</name>
        <dbReference type="ChEBI" id="CHEBI:29105"/>
    </cofactor>
</comment>
<dbReference type="Pfam" id="PF16123">
    <property type="entry name" value="HAGH_C"/>
    <property type="match status" value="1"/>
</dbReference>
<dbReference type="PANTHER" id="PTHR11935">
    <property type="entry name" value="BETA LACTAMASE DOMAIN"/>
    <property type="match status" value="1"/>
</dbReference>
<feature type="domain" description="Metallo-beta-lactamase" evidence="7">
    <location>
        <begin position="11"/>
        <end position="169"/>
    </location>
</feature>
<dbReference type="NCBIfam" id="TIGR03413">
    <property type="entry name" value="GSH_gloB"/>
    <property type="match status" value="1"/>
</dbReference>
<dbReference type="SMART" id="SM00849">
    <property type="entry name" value="Lactamase_B"/>
    <property type="match status" value="1"/>
</dbReference>
<dbReference type="InterPro" id="IPR032282">
    <property type="entry name" value="HAGH_C"/>
</dbReference>
<dbReference type="GO" id="GO:0004416">
    <property type="term" value="F:hydroxyacylglutathione hydrolase activity"/>
    <property type="evidence" value="ECO:0007669"/>
    <property type="project" value="InterPro"/>
</dbReference>
<evidence type="ECO:0000256" key="2">
    <source>
        <dbReference type="ARBA" id="ARBA00006759"/>
    </source>
</evidence>
<feature type="compositionally biased region" description="Basic and acidic residues" evidence="6">
    <location>
        <begin position="195"/>
        <end position="205"/>
    </location>
</feature>
<sequence length="257" mass="28686">MRIRPILQLADNYAYLVIDEKSGHAGVVDCASASSVLAVIKQEGVHLTTILPTHPHFDHTGGHRELLQQASLEVVGHKGDGDRIPGCTVEVGEGDSIKIGNLIVHILFVPGHTQSDLAYYIADEEVVFTGDTLFAGGCGRLFEGDAEMMLNSLSKLKGLPEETKVYFGHEYTKKNLQFALTLEPKNRALHEKYEWAQQQQREKKPTTPSTIKSEKETNPFFRWASPELRSAIQNKFPNLSLTNVNVFAKTRILKDQF</sequence>
<dbReference type="EMBL" id="BARS01022306">
    <property type="protein sequence ID" value="GAG13034.1"/>
    <property type="molecule type" value="Genomic_DNA"/>
</dbReference>
<dbReference type="SUPFAM" id="SSF56281">
    <property type="entry name" value="Metallo-hydrolase/oxidoreductase"/>
    <property type="match status" value="1"/>
</dbReference>
<feature type="region of interest" description="Disordered" evidence="6">
    <location>
        <begin position="195"/>
        <end position="216"/>
    </location>
</feature>